<protein>
    <submittedName>
        <fullName evidence="4">Uncharacterized protein</fullName>
    </submittedName>
</protein>
<organism evidence="4">
    <name type="scientific">Bactrocera latifrons</name>
    <name type="common">Malaysian fruit fly</name>
    <name type="synonym">Chaetodacus latifrons</name>
    <dbReference type="NCBI Taxonomy" id="174628"/>
    <lineage>
        <taxon>Eukaryota</taxon>
        <taxon>Metazoa</taxon>
        <taxon>Ecdysozoa</taxon>
        <taxon>Arthropoda</taxon>
        <taxon>Hexapoda</taxon>
        <taxon>Insecta</taxon>
        <taxon>Pterygota</taxon>
        <taxon>Neoptera</taxon>
        <taxon>Endopterygota</taxon>
        <taxon>Diptera</taxon>
        <taxon>Brachycera</taxon>
        <taxon>Muscomorpha</taxon>
        <taxon>Tephritoidea</taxon>
        <taxon>Tephritidae</taxon>
        <taxon>Bactrocera</taxon>
        <taxon>Bactrocera</taxon>
    </lineage>
</organism>
<name>A0A0K8WIX9_BACLA</name>
<dbReference type="EMBL" id="GDHF01001267">
    <property type="protein sequence ID" value="JAI51047.1"/>
    <property type="molecule type" value="Transcribed_RNA"/>
</dbReference>
<evidence type="ECO:0000313" key="3">
    <source>
        <dbReference type="EMBL" id="JAI49677.1"/>
    </source>
</evidence>
<gene>
    <name evidence="2" type="ORF">c0_g1_i1</name>
    <name evidence="4" type="ORF">c0_g1_i2</name>
    <name evidence="3" type="ORF">c0_g1_i3</name>
</gene>
<reference evidence="4" key="1">
    <citation type="submission" date="2015-06" db="EMBL/GenBank/DDBJ databases">
        <authorList>
            <person name="Hoefler B.C."/>
            <person name="Straight P.D."/>
        </authorList>
    </citation>
    <scope>NUCLEOTIDE SEQUENCE</scope>
</reference>
<feature type="region of interest" description="Disordered" evidence="1">
    <location>
        <begin position="1"/>
        <end position="27"/>
    </location>
</feature>
<evidence type="ECO:0000313" key="4">
    <source>
        <dbReference type="EMBL" id="JAI51047.1"/>
    </source>
</evidence>
<dbReference type="EMBL" id="GDHF01028750">
    <property type="protein sequence ID" value="JAI23564.1"/>
    <property type="molecule type" value="Transcribed_RNA"/>
</dbReference>
<proteinExistence type="predicted"/>
<dbReference type="AlphaFoldDB" id="A0A0K8WIX9"/>
<sequence length="223" mass="26986">MDDNKMMENFKLNAKPQDNASPRATEEVDLEEKHKQLREFAEKLRAEYYEAYRQMTAELRPSQLDGFAEVLMEHQKHVVQNQDELICEMRAQLMQSLKDSLDRFWEEYDVTDRVAELEMLKEQCNKFKGSSWNVRLMKPLQRTLPLRMRFKETRLRYLEKQLNYQNEQLKSLMAVNCRERSRIRNMEQQRKSMLMTLVRYSQDIEKRKSLMKQITADLIFNTD</sequence>
<evidence type="ECO:0000256" key="1">
    <source>
        <dbReference type="SAM" id="MobiDB-lite"/>
    </source>
</evidence>
<evidence type="ECO:0000313" key="2">
    <source>
        <dbReference type="EMBL" id="JAI23564.1"/>
    </source>
</evidence>
<dbReference type="EMBL" id="GDHF01002637">
    <property type="protein sequence ID" value="JAI49677.1"/>
    <property type="molecule type" value="Transcribed_RNA"/>
</dbReference>
<dbReference type="OrthoDB" id="7925836at2759"/>
<accession>A0A0K8WIX9</accession>